<sequence>MTEHWYSQLLAEVRAQNESLELFSVTTSYLAKCLRAVTGIIAELHAHIDRHTFNDEEEEINFFKYVKPEFDGRAYFFTDLLKLEQSAPKKDQQAIEQYYRKRLDSTRSFLLHHQDDQLYLSLGFTYNDQTYFLRYPPTIQNDTLNFLLRDDRASLLPFLDKRYYTPWSYLYAQLVSATFLQEYLEHRLSSATPAGGQPLSPISWTGNKAELVELIYGLNEMGVLNGKKESISSLATFFGNIFQIDLSNIYKMYENNRLKKKSRTPFFDSIKLSLLRRYEYDDEFSK</sequence>
<dbReference type="InterPro" id="IPR018534">
    <property type="entry name" value="Tet_reg_excision_RteC"/>
</dbReference>
<proteinExistence type="predicted"/>
<dbReference type="Proteomes" id="UP000199310">
    <property type="component" value="Unassembled WGS sequence"/>
</dbReference>
<evidence type="ECO:0000313" key="1">
    <source>
        <dbReference type="EMBL" id="SEW15599.1"/>
    </source>
</evidence>
<dbReference type="EMBL" id="FOJG01000001">
    <property type="protein sequence ID" value="SEW15599.1"/>
    <property type="molecule type" value="Genomic_DNA"/>
</dbReference>
<keyword evidence="2" id="KW-1185">Reference proteome</keyword>
<evidence type="ECO:0000313" key="2">
    <source>
        <dbReference type="Proteomes" id="UP000199310"/>
    </source>
</evidence>
<dbReference type="STRING" id="29529.SAMN04488122_0870"/>
<dbReference type="Pfam" id="PF09357">
    <property type="entry name" value="RteC"/>
    <property type="match status" value="1"/>
</dbReference>
<accession>A0A1I0PMM8</accession>
<dbReference type="OrthoDB" id="790983at2"/>
<name>A0A1I0PMM8_9BACT</name>
<protein>
    <submittedName>
        <fullName evidence="1">RteC protein</fullName>
    </submittedName>
</protein>
<organism evidence="1 2">
    <name type="scientific">Chitinophaga arvensicola</name>
    <dbReference type="NCBI Taxonomy" id="29529"/>
    <lineage>
        <taxon>Bacteria</taxon>
        <taxon>Pseudomonadati</taxon>
        <taxon>Bacteroidota</taxon>
        <taxon>Chitinophagia</taxon>
        <taxon>Chitinophagales</taxon>
        <taxon>Chitinophagaceae</taxon>
        <taxon>Chitinophaga</taxon>
    </lineage>
</organism>
<dbReference type="AlphaFoldDB" id="A0A1I0PMM8"/>
<gene>
    <name evidence="1" type="ORF">SAMN04488122_0870</name>
</gene>
<reference evidence="2" key="1">
    <citation type="submission" date="2016-10" db="EMBL/GenBank/DDBJ databases">
        <authorList>
            <person name="Varghese N."/>
            <person name="Submissions S."/>
        </authorList>
    </citation>
    <scope>NUCLEOTIDE SEQUENCE [LARGE SCALE GENOMIC DNA]</scope>
    <source>
        <strain evidence="2">DSM 3695</strain>
    </source>
</reference>
<dbReference type="RefSeq" id="WP_089891040.1">
    <property type="nucleotide sequence ID" value="NZ_FOJG01000001.1"/>
</dbReference>